<sequence length="107" mass="12228">MTKEINKPRHIGNLTRTFVIDKFSRKTSNVSQWMNIFETECARLGIDEDTKKIEALRRNMTQTGGHAEFVKKKKKELAIIQNLGVGSKTKTVIDHEETTLKALTILN</sequence>
<name>T1EUS4_HELRO</name>
<dbReference type="RefSeq" id="XP_009027331.1">
    <property type="nucleotide sequence ID" value="XM_009029083.1"/>
</dbReference>
<dbReference type="GeneID" id="20200324"/>
<evidence type="ECO:0000313" key="1">
    <source>
        <dbReference type="EMBL" id="ESN94223.1"/>
    </source>
</evidence>
<evidence type="ECO:0000313" key="2">
    <source>
        <dbReference type="EnsemblMetazoa" id="HelroP164022"/>
    </source>
</evidence>
<keyword evidence="3" id="KW-1185">Reference proteome</keyword>
<dbReference type="EnsemblMetazoa" id="HelroT164022">
    <property type="protein sequence ID" value="HelroP164022"/>
    <property type="gene ID" value="HelroG164022"/>
</dbReference>
<protein>
    <submittedName>
        <fullName evidence="1 2">Uncharacterized protein</fullName>
    </submittedName>
</protein>
<dbReference type="Proteomes" id="UP000015101">
    <property type="component" value="Unassembled WGS sequence"/>
</dbReference>
<proteinExistence type="predicted"/>
<dbReference type="HOGENOM" id="CLU_2212788_0_0_1"/>
<dbReference type="InParanoid" id="T1EUS4"/>
<gene>
    <name evidence="2" type="primary">20200324</name>
    <name evidence="1" type="ORF">HELRODRAFT_164022</name>
</gene>
<dbReference type="AlphaFoldDB" id="T1EUS4"/>
<accession>T1EUS4</accession>
<dbReference type="KEGG" id="hro:HELRODRAFT_164022"/>
<reference evidence="1 3" key="2">
    <citation type="journal article" date="2013" name="Nature">
        <title>Insights into bilaterian evolution from three spiralian genomes.</title>
        <authorList>
            <person name="Simakov O."/>
            <person name="Marletaz F."/>
            <person name="Cho S.J."/>
            <person name="Edsinger-Gonzales E."/>
            <person name="Havlak P."/>
            <person name="Hellsten U."/>
            <person name="Kuo D.H."/>
            <person name="Larsson T."/>
            <person name="Lv J."/>
            <person name="Arendt D."/>
            <person name="Savage R."/>
            <person name="Osoegawa K."/>
            <person name="de Jong P."/>
            <person name="Grimwood J."/>
            <person name="Chapman J.A."/>
            <person name="Shapiro H."/>
            <person name="Aerts A."/>
            <person name="Otillar R.P."/>
            <person name="Terry A.Y."/>
            <person name="Boore J.L."/>
            <person name="Grigoriev I.V."/>
            <person name="Lindberg D.R."/>
            <person name="Seaver E.C."/>
            <person name="Weisblat D.A."/>
            <person name="Putnam N.H."/>
            <person name="Rokhsar D.S."/>
        </authorList>
    </citation>
    <scope>NUCLEOTIDE SEQUENCE</scope>
</reference>
<reference evidence="2" key="3">
    <citation type="submission" date="2015-06" db="UniProtKB">
        <authorList>
            <consortium name="EnsemblMetazoa"/>
        </authorList>
    </citation>
    <scope>IDENTIFICATION</scope>
</reference>
<dbReference type="OrthoDB" id="7412149at2759"/>
<dbReference type="CTD" id="20200324"/>
<evidence type="ECO:0000313" key="3">
    <source>
        <dbReference type="Proteomes" id="UP000015101"/>
    </source>
</evidence>
<organism evidence="2 3">
    <name type="scientific">Helobdella robusta</name>
    <name type="common">Californian leech</name>
    <dbReference type="NCBI Taxonomy" id="6412"/>
    <lineage>
        <taxon>Eukaryota</taxon>
        <taxon>Metazoa</taxon>
        <taxon>Spiralia</taxon>
        <taxon>Lophotrochozoa</taxon>
        <taxon>Annelida</taxon>
        <taxon>Clitellata</taxon>
        <taxon>Hirudinea</taxon>
        <taxon>Rhynchobdellida</taxon>
        <taxon>Glossiphoniidae</taxon>
        <taxon>Helobdella</taxon>
    </lineage>
</organism>
<dbReference type="EMBL" id="KB097571">
    <property type="protein sequence ID" value="ESN94223.1"/>
    <property type="molecule type" value="Genomic_DNA"/>
</dbReference>
<reference evidence="3" key="1">
    <citation type="submission" date="2012-12" db="EMBL/GenBank/DDBJ databases">
        <authorList>
            <person name="Hellsten U."/>
            <person name="Grimwood J."/>
            <person name="Chapman J.A."/>
            <person name="Shapiro H."/>
            <person name="Aerts A."/>
            <person name="Otillar R.P."/>
            <person name="Terry A.Y."/>
            <person name="Boore J.L."/>
            <person name="Simakov O."/>
            <person name="Marletaz F."/>
            <person name="Cho S.-J."/>
            <person name="Edsinger-Gonzales E."/>
            <person name="Havlak P."/>
            <person name="Kuo D.-H."/>
            <person name="Larsson T."/>
            <person name="Lv J."/>
            <person name="Arendt D."/>
            <person name="Savage R."/>
            <person name="Osoegawa K."/>
            <person name="de Jong P."/>
            <person name="Lindberg D.R."/>
            <person name="Seaver E.C."/>
            <person name="Weisblat D.A."/>
            <person name="Putnam N.H."/>
            <person name="Grigoriev I.V."/>
            <person name="Rokhsar D.S."/>
        </authorList>
    </citation>
    <scope>NUCLEOTIDE SEQUENCE</scope>
</reference>
<dbReference type="EMBL" id="AMQM01001516">
    <property type="status" value="NOT_ANNOTATED_CDS"/>
    <property type="molecule type" value="Genomic_DNA"/>
</dbReference>